<sequence>MKIVFFVHCFFPDHFYGTETYTLELAKNYAAWGHDVTVVSAIFQGEPATENLLSHFEYEGIKVICLDKNKVPHSRIKETYYQPEMREILKSLLSELQPDIVHVTHLINHTSVLLEATTALGIPTYATFTDFFGFCLNNKLEAADGALCAGPSRSRSNCVACYIKEAARGKVGGWMGYAKSAMAAKVIATSATFLRKMPGLKNGEIDGTIEDIARRPDTLISLYNQGYKGAVAPTAFLKKAYLANEVKVPMHALWFGIDIDRTAKPTRSSDHVPTIGFIGQIAPHKGTDLLVDAFQRLPKNSARLKIYGPADQDPAYMADLKAKAAGGDIAFLGTFDKGDMVDILKDLDLLVVPSKWYENSPLVLLNALATHTPVLVSDVQGMTEFLEPGVNGLAFARGSADDLYKKLSSLVLAPATLYGMSSTTNYDRTPETMAKETFAMYGV</sequence>
<proteinExistence type="predicted"/>
<dbReference type="Pfam" id="PF13439">
    <property type="entry name" value="Glyco_transf_4"/>
    <property type="match status" value="1"/>
</dbReference>
<gene>
    <name evidence="3" type="ORF">SAMN05216247_105242</name>
</gene>
<feature type="domain" description="Glycosyl transferase family 1" evidence="1">
    <location>
        <begin position="263"/>
        <end position="412"/>
    </location>
</feature>
<dbReference type="InterPro" id="IPR001296">
    <property type="entry name" value="Glyco_trans_1"/>
</dbReference>
<dbReference type="RefSeq" id="WP_069788041.1">
    <property type="nucleotide sequence ID" value="NZ_FNOX01000005.1"/>
</dbReference>
<feature type="domain" description="Glycosyltransferase subfamily 4-like N-terminal" evidence="2">
    <location>
        <begin position="17"/>
        <end position="128"/>
    </location>
</feature>
<evidence type="ECO:0000313" key="4">
    <source>
        <dbReference type="Proteomes" id="UP000182902"/>
    </source>
</evidence>
<dbReference type="Proteomes" id="UP000182902">
    <property type="component" value="Unassembled WGS sequence"/>
</dbReference>
<dbReference type="Pfam" id="PF00534">
    <property type="entry name" value="Glycos_transf_1"/>
    <property type="match status" value="1"/>
</dbReference>
<dbReference type="GO" id="GO:1901135">
    <property type="term" value="P:carbohydrate derivative metabolic process"/>
    <property type="evidence" value="ECO:0007669"/>
    <property type="project" value="UniProtKB-ARBA"/>
</dbReference>
<evidence type="ECO:0000313" key="3">
    <source>
        <dbReference type="EMBL" id="SDY82498.1"/>
    </source>
</evidence>
<name>A0A1H3N117_9PSED</name>
<dbReference type="GO" id="GO:0016757">
    <property type="term" value="F:glycosyltransferase activity"/>
    <property type="evidence" value="ECO:0007669"/>
    <property type="project" value="InterPro"/>
</dbReference>
<dbReference type="SUPFAM" id="SSF53756">
    <property type="entry name" value="UDP-Glycosyltransferase/glycogen phosphorylase"/>
    <property type="match status" value="1"/>
</dbReference>
<protein>
    <submittedName>
        <fullName evidence="3">Glycosyltransferase involved in cell wall bisynthesis</fullName>
    </submittedName>
</protein>
<keyword evidence="3" id="KW-0808">Transferase</keyword>
<dbReference type="PANTHER" id="PTHR12526">
    <property type="entry name" value="GLYCOSYLTRANSFERASE"/>
    <property type="match status" value="1"/>
</dbReference>
<dbReference type="InterPro" id="IPR028098">
    <property type="entry name" value="Glyco_trans_4-like_N"/>
</dbReference>
<organism evidence="3 4">
    <name type="scientific">Pseudomonas salomonii</name>
    <dbReference type="NCBI Taxonomy" id="191391"/>
    <lineage>
        <taxon>Bacteria</taxon>
        <taxon>Pseudomonadati</taxon>
        <taxon>Pseudomonadota</taxon>
        <taxon>Gammaproteobacteria</taxon>
        <taxon>Pseudomonadales</taxon>
        <taxon>Pseudomonadaceae</taxon>
        <taxon>Pseudomonas</taxon>
    </lineage>
</organism>
<dbReference type="CDD" id="cd03823">
    <property type="entry name" value="GT4_ExpE7-like"/>
    <property type="match status" value="1"/>
</dbReference>
<dbReference type="EMBL" id="FNOX01000005">
    <property type="protein sequence ID" value="SDY82498.1"/>
    <property type="molecule type" value="Genomic_DNA"/>
</dbReference>
<evidence type="ECO:0000259" key="1">
    <source>
        <dbReference type="Pfam" id="PF00534"/>
    </source>
</evidence>
<dbReference type="AlphaFoldDB" id="A0A1H3N117"/>
<accession>A0A1H3N117</accession>
<dbReference type="Gene3D" id="3.40.50.2000">
    <property type="entry name" value="Glycogen Phosphorylase B"/>
    <property type="match status" value="2"/>
</dbReference>
<reference evidence="3 4" key="1">
    <citation type="submission" date="2016-10" db="EMBL/GenBank/DDBJ databases">
        <authorList>
            <person name="de Groot N.N."/>
        </authorList>
    </citation>
    <scope>NUCLEOTIDE SEQUENCE [LARGE SCALE GENOMIC DNA]</scope>
    <source>
        <strain evidence="3 4">ICMP 14252</strain>
    </source>
</reference>
<evidence type="ECO:0000259" key="2">
    <source>
        <dbReference type="Pfam" id="PF13439"/>
    </source>
</evidence>
<dbReference type="PANTHER" id="PTHR12526:SF635">
    <property type="entry name" value="GLYCOSYL TRANSFERASE GROUP 1"/>
    <property type="match status" value="1"/>
</dbReference>